<keyword evidence="3" id="KW-0808">Transferase</keyword>
<dbReference type="Pfam" id="PF00069">
    <property type="entry name" value="Pkinase"/>
    <property type="match status" value="1"/>
</dbReference>
<evidence type="ECO:0000313" key="4">
    <source>
        <dbReference type="Proteomes" id="UP000078512"/>
    </source>
</evidence>
<feature type="domain" description="Protein kinase" evidence="2">
    <location>
        <begin position="10"/>
        <end position="291"/>
    </location>
</feature>
<organism evidence="3 4">
    <name type="scientific">Linnemannia elongata AG-77</name>
    <dbReference type="NCBI Taxonomy" id="1314771"/>
    <lineage>
        <taxon>Eukaryota</taxon>
        <taxon>Fungi</taxon>
        <taxon>Fungi incertae sedis</taxon>
        <taxon>Mucoromycota</taxon>
        <taxon>Mortierellomycotina</taxon>
        <taxon>Mortierellomycetes</taxon>
        <taxon>Mortierellales</taxon>
        <taxon>Mortierellaceae</taxon>
        <taxon>Linnemannia</taxon>
    </lineage>
</organism>
<dbReference type="InterPro" id="IPR008271">
    <property type="entry name" value="Ser/Thr_kinase_AS"/>
</dbReference>
<feature type="region of interest" description="Disordered" evidence="1">
    <location>
        <begin position="315"/>
        <end position="383"/>
    </location>
</feature>
<feature type="compositionally biased region" description="Basic and acidic residues" evidence="1">
    <location>
        <begin position="454"/>
        <end position="466"/>
    </location>
</feature>
<gene>
    <name evidence="3" type="ORF">K457DRAFT_21559</name>
</gene>
<dbReference type="Proteomes" id="UP000078512">
    <property type="component" value="Unassembled WGS sequence"/>
</dbReference>
<dbReference type="STRING" id="1314771.A0A197JQ89"/>
<keyword evidence="3" id="KW-0418">Kinase</keyword>
<accession>A0A197JQ89</accession>
<dbReference type="GO" id="GO:0005634">
    <property type="term" value="C:nucleus"/>
    <property type="evidence" value="ECO:0007669"/>
    <property type="project" value="TreeGrafter"/>
</dbReference>
<reference evidence="3 4" key="1">
    <citation type="submission" date="2016-05" db="EMBL/GenBank/DDBJ databases">
        <title>Genome sequencing reveals origins of a unique bacterial endosymbiosis in the earliest lineages of terrestrial Fungi.</title>
        <authorList>
            <consortium name="DOE Joint Genome Institute"/>
            <person name="Uehling J."/>
            <person name="Gryganskyi A."/>
            <person name="Hameed K."/>
            <person name="Tschaplinski T."/>
            <person name="Misztal P."/>
            <person name="Wu S."/>
            <person name="Desiro A."/>
            <person name="Vande Pol N."/>
            <person name="Du Z.-Y."/>
            <person name="Zienkiewicz A."/>
            <person name="Zienkiewicz K."/>
            <person name="Morin E."/>
            <person name="Tisserant E."/>
            <person name="Splivallo R."/>
            <person name="Hainaut M."/>
            <person name="Henrissat B."/>
            <person name="Ohm R."/>
            <person name="Kuo A."/>
            <person name="Yan J."/>
            <person name="Lipzen A."/>
            <person name="Nolan M."/>
            <person name="Labutti K."/>
            <person name="Barry K."/>
            <person name="Goldstein A."/>
            <person name="Labbe J."/>
            <person name="Schadt C."/>
            <person name="Tuskan G."/>
            <person name="Grigoriev I."/>
            <person name="Martin F."/>
            <person name="Vilgalys R."/>
            <person name="Bonito G."/>
        </authorList>
    </citation>
    <scope>NUCLEOTIDE SEQUENCE [LARGE SCALE GENOMIC DNA]</scope>
    <source>
        <strain evidence="3 4">AG-77</strain>
    </source>
</reference>
<dbReference type="InterPro" id="IPR000719">
    <property type="entry name" value="Prot_kinase_dom"/>
</dbReference>
<dbReference type="GO" id="GO:0004672">
    <property type="term" value="F:protein kinase activity"/>
    <property type="evidence" value="ECO:0007669"/>
    <property type="project" value="InterPro"/>
</dbReference>
<keyword evidence="4" id="KW-1185">Reference proteome</keyword>
<dbReference type="Gene3D" id="1.10.510.10">
    <property type="entry name" value="Transferase(Phosphotransferase) domain 1"/>
    <property type="match status" value="1"/>
</dbReference>
<feature type="region of interest" description="Disordered" evidence="1">
    <location>
        <begin position="423"/>
        <end position="477"/>
    </location>
</feature>
<dbReference type="InterPro" id="IPR011009">
    <property type="entry name" value="Kinase-like_dom_sf"/>
</dbReference>
<dbReference type="AlphaFoldDB" id="A0A197JQ89"/>
<feature type="region of interest" description="Disordered" evidence="1">
    <location>
        <begin position="1"/>
        <end position="55"/>
    </location>
</feature>
<evidence type="ECO:0000313" key="3">
    <source>
        <dbReference type="EMBL" id="OAQ27123.1"/>
    </source>
</evidence>
<sequence length="477" mass="52585">MKYDYSDKTLSSSYPRGSNSGGSSGVGDSSGDENSYGEEVVQLQRRRQRTPPPPLNTFVDKVAGKIYQQTHLLGESSYGYVHVTVDVNDEKVGSEDLDFLILQAFSPISYFRDGMIPCLTMELCSSKTLDSLLEARNTLEEHEVRYFGQQLVAGVAHLHSLGLVHCDLKPLNLLLTENLVLKVGDLGHAQDLKESKKLPGVVGSLGFQSLEVLKEESLTSALDIFSIGAILFRMLHGVTYKVSGEILDGKTKPVQAYAKMSANARDLLQRTLEYEPNNRIKMPDLLAHPFLINGPVPQSLSWDILKKVAPLAAEDNAADTDDDCQGEISKSREEEAAETLEEEAVKEEEAMKEEEPQEEGDAQAQEEEAEHSEPAVPEVDLDDVDLDDIFAEVEEAKLVRAIAADRTLKQKGNKDVAVCGGKKVWDDDSDDEEEEIKGRKKVKAMQKGAVSENKAAEDKEGDHGGDQDAWPTYLFNL</sequence>
<dbReference type="PROSITE" id="PS00108">
    <property type="entry name" value="PROTEIN_KINASE_ST"/>
    <property type="match status" value="1"/>
</dbReference>
<feature type="compositionally biased region" description="Acidic residues" evidence="1">
    <location>
        <begin position="335"/>
        <end position="370"/>
    </location>
</feature>
<dbReference type="CDD" id="cd00180">
    <property type="entry name" value="PKc"/>
    <property type="match status" value="1"/>
</dbReference>
<dbReference type="GO" id="GO:0005524">
    <property type="term" value="F:ATP binding"/>
    <property type="evidence" value="ECO:0007669"/>
    <property type="project" value="InterPro"/>
</dbReference>
<dbReference type="PROSITE" id="PS50011">
    <property type="entry name" value="PROTEIN_KINASE_DOM"/>
    <property type="match status" value="1"/>
</dbReference>
<feature type="compositionally biased region" description="Acidic residues" evidence="1">
    <location>
        <begin position="316"/>
        <end position="325"/>
    </location>
</feature>
<dbReference type="SMART" id="SM00220">
    <property type="entry name" value="S_TKc"/>
    <property type="match status" value="1"/>
</dbReference>
<protein>
    <submittedName>
        <fullName evidence="3">Kinase-like protein</fullName>
    </submittedName>
</protein>
<dbReference type="EMBL" id="KV442060">
    <property type="protein sequence ID" value="OAQ27123.1"/>
    <property type="molecule type" value="Genomic_DNA"/>
</dbReference>
<name>A0A197JQ89_9FUNG</name>
<evidence type="ECO:0000256" key="1">
    <source>
        <dbReference type="SAM" id="MobiDB-lite"/>
    </source>
</evidence>
<dbReference type="PANTHER" id="PTHR24345">
    <property type="entry name" value="SERINE/THREONINE-PROTEIN KINASE PLK"/>
    <property type="match status" value="1"/>
</dbReference>
<dbReference type="OrthoDB" id="2435065at2759"/>
<proteinExistence type="predicted"/>
<evidence type="ECO:0000259" key="2">
    <source>
        <dbReference type="PROSITE" id="PS50011"/>
    </source>
</evidence>
<dbReference type="SUPFAM" id="SSF56112">
    <property type="entry name" value="Protein kinase-like (PK-like)"/>
    <property type="match status" value="1"/>
</dbReference>